<dbReference type="RefSeq" id="WP_146575444.1">
    <property type="nucleotide sequence ID" value="NZ_SJPH01000010.1"/>
</dbReference>
<dbReference type="InterPro" id="IPR000843">
    <property type="entry name" value="HTH_LacI"/>
</dbReference>
<dbReference type="PANTHER" id="PTHR30146:SF109">
    <property type="entry name" value="HTH-TYPE TRANSCRIPTIONAL REGULATOR GALS"/>
    <property type="match status" value="1"/>
</dbReference>
<dbReference type="SMART" id="SM00354">
    <property type="entry name" value="HTH_LACI"/>
    <property type="match status" value="1"/>
</dbReference>
<evidence type="ECO:0000256" key="2">
    <source>
        <dbReference type="ARBA" id="ARBA00023125"/>
    </source>
</evidence>
<dbReference type="Pfam" id="PF13377">
    <property type="entry name" value="Peripla_BP_3"/>
    <property type="match status" value="1"/>
</dbReference>
<evidence type="ECO:0000256" key="4">
    <source>
        <dbReference type="SAM" id="MobiDB-lite"/>
    </source>
</evidence>
<accession>A0A5C5VQC2</accession>
<dbReference type="InterPro" id="IPR028082">
    <property type="entry name" value="Peripla_BP_I"/>
</dbReference>
<dbReference type="GO" id="GO:0003700">
    <property type="term" value="F:DNA-binding transcription factor activity"/>
    <property type="evidence" value="ECO:0007669"/>
    <property type="project" value="TreeGrafter"/>
</dbReference>
<keyword evidence="2" id="KW-0238">DNA-binding</keyword>
<dbReference type="CDD" id="cd01392">
    <property type="entry name" value="HTH_LacI"/>
    <property type="match status" value="1"/>
</dbReference>
<dbReference type="PANTHER" id="PTHR30146">
    <property type="entry name" value="LACI-RELATED TRANSCRIPTIONAL REPRESSOR"/>
    <property type="match status" value="1"/>
</dbReference>
<comment type="caution">
    <text evidence="6">The sequence shown here is derived from an EMBL/GenBank/DDBJ whole genome shotgun (WGS) entry which is preliminary data.</text>
</comment>
<evidence type="ECO:0000256" key="3">
    <source>
        <dbReference type="ARBA" id="ARBA00023163"/>
    </source>
</evidence>
<evidence type="ECO:0000256" key="1">
    <source>
        <dbReference type="ARBA" id="ARBA00023015"/>
    </source>
</evidence>
<organism evidence="6 7">
    <name type="scientific">Botrimarina hoheduenensis</name>
    <dbReference type="NCBI Taxonomy" id="2528000"/>
    <lineage>
        <taxon>Bacteria</taxon>
        <taxon>Pseudomonadati</taxon>
        <taxon>Planctomycetota</taxon>
        <taxon>Planctomycetia</taxon>
        <taxon>Pirellulales</taxon>
        <taxon>Lacipirellulaceae</taxon>
        <taxon>Botrimarina</taxon>
    </lineage>
</organism>
<dbReference type="OrthoDB" id="269117at2"/>
<dbReference type="InterPro" id="IPR010982">
    <property type="entry name" value="Lambda_DNA-bd_dom_sf"/>
</dbReference>
<feature type="region of interest" description="Disordered" evidence="4">
    <location>
        <begin position="325"/>
        <end position="347"/>
    </location>
</feature>
<dbReference type="InterPro" id="IPR046335">
    <property type="entry name" value="LacI/GalR-like_sensor"/>
</dbReference>
<dbReference type="GO" id="GO:0000976">
    <property type="term" value="F:transcription cis-regulatory region binding"/>
    <property type="evidence" value="ECO:0007669"/>
    <property type="project" value="TreeGrafter"/>
</dbReference>
<keyword evidence="7" id="KW-1185">Reference proteome</keyword>
<evidence type="ECO:0000313" key="7">
    <source>
        <dbReference type="Proteomes" id="UP000318995"/>
    </source>
</evidence>
<evidence type="ECO:0000259" key="5">
    <source>
        <dbReference type="PROSITE" id="PS50932"/>
    </source>
</evidence>
<dbReference type="SUPFAM" id="SSF53822">
    <property type="entry name" value="Periplasmic binding protein-like I"/>
    <property type="match status" value="1"/>
</dbReference>
<dbReference type="SUPFAM" id="SSF47413">
    <property type="entry name" value="lambda repressor-like DNA-binding domains"/>
    <property type="match status" value="1"/>
</dbReference>
<dbReference type="EMBL" id="SJPH01000010">
    <property type="protein sequence ID" value="TWT40838.1"/>
    <property type="molecule type" value="Genomic_DNA"/>
</dbReference>
<dbReference type="Proteomes" id="UP000318995">
    <property type="component" value="Unassembled WGS sequence"/>
</dbReference>
<dbReference type="Pfam" id="PF00356">
    <property type="entry name" value="LacI"/>
    <property type="match status" value="1"/>
</dbReference>
<gene>
    <name evidence="6" type="primary">ccpA_2</name>
    <name evidence="6" type="ORF">Pla111_32560</name>
</gene>
<proteinExistence type="predicted"/>
<dbReference type="Gene3D" id="1.10.260.40">
    <property type="entry name" value="lambda repressor-like DNA-binding domains"/>
    <property type="match status" value="1"/>
</dbReference>
<reference evidence="6 7" key="1">
    <citation type="submission" date="2019-02" db="EMBL/GenBank/DDBJ databases">
        <title>Deep-cultivation of Planctomycetes and their phenomic and genomic characterization uncovers novel biology.</title>
        <authorList>
            <person name="Wiegand S."/>
            <person name="Jogler M."/>
            <person name="Boedeker C."/>
            <person name="Pinto D."/>
            <person name="Vollmers J."/>
            <person name="Rivas-Marin E."/>
            <person name="Kohn T."/>
            <person name="Peeters S.H."/>
            <person name="Heuer A."/>
            <person name="Rast P."/>
            <person name="Oberbeckmann S."/>
            <person name="Bunk B."/>
            <person name="Jeske O."/>
            <person name="Meyerdierks A."/>
            <person name="Storesund J.E."/>
            <person name="Kallscheuer N."/>
            <person name="Luecker S."/>
            <person name="Lage O.M."/>
            <person name="Pohl T."/>
            <person name="Merkel B.J."/>
            <person name="Hornburger P."/>
            <person name="Mueller R.-W."/>
            <person name="Bruemmer F."/>
            <person name="Labrenz M."/>
            <person name="Spormann A.M."/>
            <person name="Op Den Camp H."/>
            <person name="Overmann J."/>
            <person name="Amann R."/>
            <person name="Jetten M.S.M."/>
            <person name="Mascher T."/>
            <person name="Medema M.H."/>
            <person name="Devos D.P."/>
            <person name="Kaster A.-K."/>
            <person name="Ovreas L."/>
            <person name="Rohde M."/>
            <person name="Galperin M.Y."/>
            <person name="Jogler C."/>
        </authorList>
    </citation>
    <scope>NUCLEOTIDE SEQUENCE [LARGE SCALE GENOMIC DNA]</scope>
    <source>
        <strain evidence="6 7">Pla111</strain>
    </source>
</reference>
<dbReference type="AlphaFoldDB" id="A0A5C5VQC2"/>
<feature type="domain" description="HTH lacI-type" evidence="5">
    <location>
        <begin position="2"/>
        <end position="55"/>
    </location>
</feature>
<keyword evidence="3" id="KW-0804">Transcription</keyword>
<name>A0A5C5VQC2_9BACT</name>
<dbReference type="PROSITE" id="PS50932">
    <property type="entry name" value="HTH_LACI_2"/>
    <property type="match status" value="1"/>
</dbReference>
<dbReference type="CDD" id="cd06267">
    <property type="entry name" value="PBP1_LacI_sugar_binding-like"/>
    <property type="match status" value="1"/>
</dbReference>
<dbReference type="Gene3D" id="3.40.50.2300">
    <property type="match status" value="2"/>
</dbReference>
<evidence type="ECO:0000313" key="6">
    <source>
        <dbReference type="EMBL" id="TWT40838.1"/>
    </source>
</evidence>
<sequence>MPSIRQVAHNAGVSIATVSRVLNGNASVNADLRARVLEAAEACRYVPTVGRRTAERIALVYATDHFSVASPYDSACIDGIVSAMRSTAYDLVVIEMARDRHPGESLEAFFARKGVCGAIVRSSYAERSKIIEMASEGPPLVVLGDHFDNPQVHFCYADSRAASREATEHLVSLGHRAIAFACCDVDDGDHMDRFEAFRSVMEEAGLYREDFVHRVPPFRMDGAPLIRRILSRSDRPTALFIADPLVAVGVLNEAKQLGVDVPGELSIVAVDDSDTRNMVHPRLTSVCQDSKRLGVQAYTALVEMVEGGRSGVLDAQQQAWFELHDSTAPPPSEINRFLPSPRSKALR</sequence>
<protein>
    <submittedName>
        <fullName evidence="6">Catabolite control protein A</fullName>
    </submittedName>
</protein>
<keyword evidence="1" id="KW-0805">Transcription regulation</keyword>